<proteinExistence type="predicted"/>
<dbReference type="EMBL" id="OC939225">
    <property type="protein sequence ID" value="CAD7661626.1"/>
    <property type="molecule type" value="Genomic_DNA"/>
</dbReference>
<feature type="compositionally biased region" description="Basic and acidic residues" evidence="1">
    <location>
        <begin position="62"/>
        <end position="89"/>
    </location>
</feature>
<gene>
    <name evidence="2" type="ORF">ONB1V03_LOCUS18187</name>
</gene>
<accession>A0A7R9MK38</accession>
<protein>
    <submittedName>
        <fullName evidence="2">Uncharacterized protein</fullName>
    </submittedName>
</protein>
<feature type="compositionally biased region" description="Polar residues" evidence="1">
    <location>
        <begin position="1"/>
        <end position="10"/>
    </location>
</feature>
<keyword evidence="3" id="KW-1185">Reference proteome</keyword>
<dbReference type="AlphaFoldDB" id="A0A7R9MK38"/>
<dbReference type="Proteomes" id="UP000728032">
    <property type="component" value="Unassembled WGS sequence"/>
</dbReference>
<evidence type="ECO:0000313" key="2">
    <source>
        <dbReference type="EMBL" id="CAD7661626.1"/>
    </source>
</evidence>
<evidence type="ECO:0000313" key="3">
    <source>
        <dbReference type="Proteomes" id="UP000728032"/>
    </source>
</evidence>
<sequence>MDSNGSAISNQAFQEALQRARQLAAKISREAPGSGGPPSGGGGGGGGNGGGPPGGGMSSSKRPHDDGGGRGSPDAKRMAAFNDRKYCLN</sequence>
<reference evidence="2" key="1">
    <citation type="submission" date="2020-11" db="EMBL/GenBank/DDBJ databases">
        <authorList>
            <person name="Tran Van P."/>
        </authorList>
    </citation>
    <scope>NUCLEOTIDE SEQUENCE</scope>
</reference>
<feature type="compositionally biased region" description="Low complexity" evidence="1">
    <location>
        <begin position="11"/>
        <end position="25"/>
    </location>
</feature>
<name>A0A7R9MK38_9ACAR</name>
<feature type="region of interest" description="Disordered" evidence="1">
    <location>
        <begin position="1"/>
        <end position="89"/>
    </location>
</feature>
<dbReference type="EMBL" id="CAJPVJ010024400">
    <property type="protein sequence ID" value="CAG2178762.1"/>
    <property type="molecule type" value="Genomic_DNA"/>
</dbReference>
<evidence type="ECO:0000256" key="1">
    <source>
        <dbReference type="SAM" id="MobiDB-lite"/>
    </source>
</evidence>
<organism evidence="2">
    <name type="scientific">Oppiella nova</name>
    <dbReference type="NCBI Taxonomy" id="334625"/>
    <lineage>
        <taxon>Eukaryota</taxon>
        <taxon>Metazoa</taxon>
        <taxon>Ecdysozoa</taxon>
        <taxon>Arthropoda</taxon>
        <taxon>Chelicerata</taxon>
        <taxon>Arachnida</taxon>
        <taxon>Acari</taxon>
        <taxon>Acariformes</taxon>
        <taxon>Sarcoptiformes</taxon>
        <taxon>Oribatida</taxon>
        <taxon>Brachypylina</taxon>
        <taxon>Oppioidea</taxon>
        <taxon>Oppiidae</taxon>
        <taxon>Oppiella</taxon>
    </lineage>
</organism>
<feature type="compositionally biased region" description="Gly residues" evidence="1">
    <location>
        <begin position="33"/>
        <end position="57"/>
    </location>
</feature>